<accession>A0A1V0UNJ2</accession>
<organism evidence="1 2">
    <name type="scientific">Paenibacillus larvae subsp. pulvifaciens</name>
    <dbReference type="NCBI Taxonomy" id="1477"/>
    <lineage>
        <taxon>Bacteria</taxon>
        <taxon>Bacillati</taxon>
        <taxon>Bacillota</taxon>
        <taxon>Bacilli</taxon>
        <taxon>Bacillales</taxon>
        <taxon>Paenibacillaceae</taxon>
        <taxon>Paenibacillus</taxon>
    </lineage>
</organism>
<sequence length="108" mass="13134">MGVLLEKFPIIAPDGEEYRITFYEEIATVWTATLYKERKWKLFGMFRFKKIYEVCFEDYNPTDDKRVDFAACAKYVWREYKKEVNARIKSEQLRLDAVKHFEEWDGKL</sequence>
<proteinExistence type="predicted"/>
<dbReference type="Proteomes" id="UP000192727">
    <property type="component" value="Chromosome"/>
</dbReference>
<dbReference type="RefSeq" id="WP_083037945.1">
    <property type="nucleotide sequence ID" value="NZ_CP020557.1"/>
</dbReference>
<gene>
    <name evidence="1" type="ORF">B7C51_00070</name>
</gene>
<name>A0A1V0UNJ2_9BACL</name>
<protein>
    <submittedName>
        <fullName evidence="1">Uncharacterized protein</fullName>
    </submittedName>
</protein>
<dbReference type="AlphaFoldDB" id="A0A1V0UNJ2"/>
<evidence type="ECO:0000313" key="1">
    <source>
        <dbReference type="EMBL" id="ARF66528.1"/>
    </source>
</evidence>
<dbReference type="EMBL" id="CP020557">
    <property type="protein sequence ID" value="ARF66528.1"/>
    <property type="molecule type" value="Genomic_DNA"/>
</dbReference>
<evidence type="ECO:0000313" key="2">
    <source>
        <dbReference type="Proteomes" id="UP000192727"/>
    </source>
</evidence>
<reference evidence="1 2" key="1">
    <citation type="submission" date="2017-03" db="EMBL/GenBank/DDBJ databases">
        <title>Paenibacillus larvae genome sequencing.</title>
        <authorList>
            <person name="Dingman D.W."/>
        </authorList>
    </citation>
    <scope>NUCLEOTIDE SEQUENCE [LARGE SCALE GENOMIC DNA]</scope>
    <source>
        <strain evidence="1 2">SAG 10367</strain>
    </source>
</reference>